<reference evidence="1 2" key="3">
    <citation type="submission" date="2021-02" db="EMBL/GenBank/DDBJ databases">
        <authorList>
            <person name="Merkel A.Y."/>
        </authorList>
    </citation>
    <scope>NUCLEOTIDE SEQUENCE [LARGE SCALE GENOMIC DNA]</scope>
    <source>
        <strain evidence="1 2">T05b</strain>
    </source>
</reference>
<dbReference type="SUPFAM" id="SSF53335">
    <property type="entry name" value="S-adenosyl-L-methionine-dependent methyltransferases"/>
    <property type="match status" value="1"/>
</dbReference>
<organism evidence="1 2">
    <name type="scientific">Sulfurospirillum tamanense</name>
    <dbReference type="NCBI Taxonomy" id="2813362"/>
    <lineage>
        <taxon>Bacteria</taxon>
        <taxon>Pseudomonadati</taxon>
        <taxon>Campylobacterota</taxon>
        <taxon>Epsilonproteobacteria</taxon>
        <taxon>Campylobacterales</taxon>
        <taxon>Sulfurospirillaceae</taxon>
        <taxon>Sulfurospirillum</taxon>
    </lineage>
</organism>
<evidence type="ECO:0000313" key="1">
    <source>
        <dbReference type="EMBL" id="MBN2964466.1"/>
    </source>
</evidence>
<accession>A0ABS2WS15</accession>
<dbReference type="InterPro" id="IPR029063">
    <property type="entry name" value="SAM-dependent_MTases_sf"/>
</dbReference>
<comment type="caution">
    <text evidence="1">The sequence shown here is derived from an EMBL/GenBank/DDBJ whole genome shotgun (WGS) entry which is preliminary data.</text>
</comment>
<dbReference type="Proteomes" id="UP000703590">
    <property type="component" value="Unassembled WGS sequence"/>
</dbReference>
<reference evidence="2" key="1">
    <citation type="submission" date="2021-02" db="EMBL/GenBank/DDBJ databases">
        <title>Sulfurospirillum tamanensis sp. nov.</title>
        <authorList>
            <person name="Merkel A.Y."/>
        </authorList>
    </citation>
    <scope>NUCLEOTIDE SEQUENCE [LARGE SCALE GENOMIC DNA]</scope>
    <source>
        <strain evidence="2">T05b</strain>
    </source>
</reference>
<protein>
    <recommendedName>
        <fullName evidence="3">Methyltransferase domain-containing protein</fullName>
    </recommendedName>
</protein>
<dbReference type="RefSeq" id="WP_205459017.1">
    <property type="nucleotide sequence ID" value="NZ_JAFHKK010000012.1"/>
</dbReference>
<reference evidence="1 2" key="2">
    <citation type="submission" date="2021-02" db="EMBL/GenBank/DDBJ databases">
        <title>Sulfurospirillum tamanensis sp. nov.</title>
        <authorList>
            <person name="Frolova A."/>
            <person name="Merkel A."/>
            <person name="Slobodkin A."/>
        </authorList>
    </citation>
    <scope>NUCLEOTIDE SEQUENCE [LARGE SCALE GENOMIC DNA]</scope>
    <source>
        <strain evidence="1 2">T05b</strain>
    </source>
</reference>
<evidence type="ECO:0000313" key="2">
    <source>
        <dbReference type="Proteomes" id="UP000703590"/>
    </source>
</evidence>
<evidence type="ECO:0008006" key="3">
    <source>
        <dbReference type="Google" id="ProtNLM"/>
    </source>
</evidence>
<keyword evidence="2" id="KW-1185">Reference proteome</keyword>
<dbReference type="EMBL" id="JAFHKK010000012">
    <property type="protein sequence ID" value="MBN2964466.1"/>
    <property type="molecule type" value="Genomic_DNA"/>
</dbReference>
<dbReference type="Gene3D" id="3.40.50.150">
    <property type="entry name" value="Vaccinia Virus protein VP39"/>
    <property type="match status" value="1"/>
</dbReference>
<sequence>MPTLEWLKKEFHYGYTSGNMVKNSDEIREREERKIGGNYIEIVQKLLVSHIQPNFSVLELGPGRGSWSQVILSLLNRDGKFTTLDFQDVSKWINSVEDGPKVEHFQIDSFDYSFLKNDEFNFFWSFGVLCHNNIDSIYQIFHNIYPKMKKGAILIHQYADWEKLENFGWEKGGVPPAFKEKMDNEIWWPRNNQKAMRAILEGNGYEVLAIDCNLVQRDSIFICKKI</sequence>
<gene>
    <name evidence="1" type="ORF">JWV37_06720</name>
</gene>
<proteinExistence type="predicted"/>
<name>A0ABS2WS15_9BACT</name>